<dbReference type="EMBL" id="QDDR01000007">
    <property type="protein sequence ID" value="PVE46803.1"/>
    <property type="molecule type" value="Genomic_DNA"/>
</dbReference>
<dbReference type="Pfam" id="PF01047">
    <property type="entry name" value="MarR"/>
    <property type="match status" value="1"/>
</dbReference>
<reference evidence="2 3" key="1">
    <citation type="journal article" date="2011" name="Syst. Appl. Microbiol.">
        <title>Defluviimonas denitrificans gen. nov., sp. nov., and Pararhodobacter aggregans gen. nov., sp. nov., non-phototrophic Rhodobacteraceae from the biofilter of a marine aquaculture.</title>
        <authorList>
            <person name="Foesel B.U."/>
            <person name="Drake H.L."/>
            <person name="Schramm A."/>
        </authorList>
    </citation>
    <scope>NUCLEOTIDE SEQUENCE [LARGE SCALE GENOMIC DNA]</scope>
    <source>
        <strain evidence="2 3">D1-19</strain>
    </source>
</reference>
<dbReference type="AlphaFoldDB" id="A0A2T7UQ11"/>
<feature type="domain" description="HTH marR-type" evidence="1">
    <location>
        <begin position="6"/>
        <end position="138"/>
    </location>
</feature>
<dbReference type="SUPFAM" id="SSF46785">
    <property type="entry name" value="Winged helix' DNA-binding domain"/>
    <property type="match status" value="1"/>
</dbReference>
<evidence type="ECO:0000313" key="2">
    <source>
        <dbReference type="EMBL" id="PVE46803.1"/>
    </source>
</evidence>
<organism evidence="2 3">
    <name type="scientific">Pararhodobacter aggregans</name>
    <dbReference type="NCBI Taxonomy" id="404875"/>
    <lineage>
        <taxon>Bacteria</taxon>
        <taxon>Pseudomonadati</taxon>
        <taxon>Pseudomonadota</taxon>
        <taxon>Alphaproteobacteria</taxon>
        <taxon>Rhodobacterales</taxon>
        <taxon>Paracoccaceae</taxon>
        <taxon>Pararhodobacter</taxon>
    </lineage>
</organism>
<dbReference type="GO" id="GO:0006950">
    <property type="term" value="P:response to stress"/>
    <property type="evidence" value="ECO:0007669"/>
    <property type="project" value="TreeGrafter"/>
</dbReference>
<accession>A0A2T7UQ11</accession>
<proteinExistence type="predicted"/>
<dbReference type="Proteomes" id="UP000244810">
    <property type="component" value="Unassembled WGS sequence"/>
</dbReference>
<dbReference type="InterPro" id="IPR036388">
    <property type="entry name" value="WH-like_DNA-bd_sf"/>
</dbReference>
<dbReference type="GO" id="GO:0003700">
    <property type="term" value="F:DNA-binding transcription factor activity"/>
    <property type="evidence" value="ECO:0007669"/>
    <property type="project" value="InterPro"/>
</dbReference>
<dbReference type="InterPro" id="IPR036390">
    <property type="entry name" value="WH_DNA-bd_sf"/>
</dbReference>
<dbReference type="Gene3D" id="1.10.10.10">
    <property type="entry name" value="Winged helix-like DNA-binding domain superfamily/Winged helix DNA-binding domain"/>
    <property type="match status" value="1"/>
</dbReference>
<dbReference type="PANTHER" id="PTHR33164">
    <property type="entry name" value="TRANSCRIPTIONAL REGULATOR, MARR FAMILY"/>
    <property type="match status" value="1"/>
</dbReference>
<comment type="caution">
    <text evidence="2">The sequence shown here is derived from an EMBL/GenBank/DDBJ whole genome shotgun (WGS) entry which is preliminary data.</text>
</comment>
<keyword evidence="3" id="KW-1185">Reference proteome</keyword>
<dbReference type="PANTHER" id="PTHR33164:SF43">
    <property type="entry name" value="HTH-TYPE TRANSCRIPTIONAL REPRESSOR YETL"/>
    <property type="match status" value="1"/>
</dbReference>
<sequence>MDYWFTDSLPYLLNRAGVALGETFSRRIARYDVTLPMYRVLAILRQTGPKSLGELSSLVSVEMSTLSRMIGTMAKAGQVTRIRPPENGRVVSIEITAKGAALADELMQIAMQFERGILGDMDAAAAEELKTLLRQISQRIDRL</sequence>
<dbReference type="InterPro" id="IPR000835">
    <property type="entry name" value="HTH_MarR-typ"/>
</dbReference>
<dbReference type="InterPro" id="IPR039422">
    <property type="entry name" value="MarR/SlyA-like"/>
</dbReference>
<evidence type="ECO:0000313" key="3">
    <source>
        <dbReference type="Proteomes" id="UP000244810"/>
    </source>
</evidence>
<dbReference type="PRINTS" id="PR00598">
    <property type="entry name" value="HTHMARR"/>
</dbReference>
<dbReference type="PROSITE" id="PS50995">
    <property type="entry name" value="HTH_MARR_2"/>
    <property type="match status" value="1"/>
</dbReference>
<name>A0A2T7UQ11_9RHOB</name>
<gene>
    <name evidence="2" type="ORF">DDE23_14045</name>
</gene>
<dbReference type="RefSeq" id="WP_107752375.1">
    <property type="nucleotide sequence ID" value="NZ_QBKF01000007.1"/>
</dbReference>
<dbReference type="SMART" id="SM00347">
    <property type="entry name" value="HTH_MARR"/>
    <property type="match status" value="1"/>
</dbReference>
<evidence type="ECO:0000259" key="1">
    <source>
        <dbReference type="PROSITE" id="PS50995"/>
    </source>
</evidence>
<dbReference type="OrthoDB" id="8906692at2"/>
<protein>
    <submittedName>
        <fullName evidence="2">MarR family transcriptional regulator</fullName>
    </submittedName>
</protein>